<comment type="similarity">
    <text evidence="1">Belongs to the FAD-binding monooxygenase family.</text>
</comment>
<dbReference type="STRING" id="436010.A0A167WML9"/>
<dbReference type="GO" id="GO:0050661">
    <property type="term" value="F:NADP binding"/>
    <property type="evidence" value="ECO:0007669"/>
    <property type="project" value="InterPro"/>
</dbReference>
<dbReference type="GO" id="GO:0050660">
    <property type="term" value="F:flavin adenine dinucleotide binding"/>
    <property type="evidence" value="ECO:0007669"/>
    <property type="project" value="InterPro"/>
</dbReference>
<dbReference type="Pfam" id="PF00743">
    <property type="entry name" value="FMO-like"/>
    <property type="match status" value="1"/>
</dbReference>
<name>A0A167WML9_9AGAM</name>
<dbReference type="PANTHER" id="PTHR42877:SF4">
    <property type="entry name" value="FAD_NAD(P)-BINDING DOMAIN-CONTAINING PROTEIN-RELATED"/>
    <property type="match status" value="1"/>
</dbReference>
<dbReference type="InterPro" id="IPR020946">
    <property type="entry name" value="Flavin_mOase-like"/>
</dbReference>
<dbReference type="PRINTS" id="PR00368">
    <property type="entry name" value="FADPNR"/>
</dbReference>
<accession>A0A167WML9</accession>
<evidence type="ECO:0000256" key="2">
    <source>
        <dbReference type="ARBA" id="ARBA00022630"/>
    </source>
</evidence>
<keyword evidence="6" id="KW-1185">Reference proteome</keyword>
<dbReference type="SUPFAM" id="SSF51905">
    <property type="entry name" value="FAD/NAD(P)-binding domain"/>
    <property type="match status" value="1"/>
</dbReference>
<keyword evidence="3" id="KW-0274">FAD</keyword>
<evidence type="ECO:0000313" key="5">
    <source>
        <dbReference type="EMBL" id="KZP06275.1"/>
    </source>
</evidence>
<sequence length="563" mass="62237">MASKCSEKRVVIIGAGIGGLSTAIALKEKLGFENFTIFEKASDVGGTWQANTYPGAASDVRVHLYSLSTELRPHWNAGVATQPELLAYWSELTAKHGLRPHITFNTHVVGAEWDAAQQLYHVRVQTLRDDDVMEERVVDAEVVISAIGILEQPRFPDIEGLGAFKGEWFHSARWEHDVQLKGKRVAVIGSGSSAIQFVPKLAQDPTTEIVQFIRTPSWYIPKVEIAYSNFVKWIFAHVPGAMRMYRHSIFLQSEMLYFGLFRIPSLGRKIQQGLLKHMQHNCPQEYQQAMIPTFPPGCKRLLLDAGYLRALNQPNVSVRFGGAARITSGGVETAQGEEIPADVIIFATGFTVDEYPFHVSGVDGTTIQGYYKEHGGPTAYLGTTVPGLPNFYMVSGPNTVTGHTSVIFMEEVQAQYILKLIAPVLAGAAASFAVTPAACDAYNAKLQRRLAGSVLTQCVSWYRAGGTGKVTSVFPGPVTLFWWWMRRPVWGDYEVVGGERWRKERRARKVRRAVGIAVMAVASVGLGRNWKAVESGAKEIWEILNHKPIYNVVSFIRDGVGGL</sequence>
<dbReference type="InterPro" id="IPR036188">
    <property type="entry name" value="FAD/NAD-bd_sf"/>
</dbReference>
<dbReference type="EMBL" id="KV417796">
    <property type="protein sequence ID" value="KZP06275.1"/>
    <property type="molecule type" value="Genomic_DNA"/>
</dbReference>
<keyword evidence="2" id="KW-0285">Flavoprotein</keyword>
<dbReference type="Gene3D" id="3.50.50.60">
    <property type="entry name" value="FAD/NAD(P)-binding domain"/>
    <property type="match status" value="3"/>
</dbReference>
<evidence type="ECO:0000256" key="4">
    <source>
        <dbReference type="ARBA" id="ARBA00023002"/>
    </source>
</evidence>
<evidence type="ECO:0000313" key="6">
    <source>
        <dbReference type="Proteomes" id="UP000076532"/>
    </source>
</evidence>
<dbReference type="GO" id="GO:0004499">
    <property type="term" value="F:N,N-dimethylaniline monooxygenase activity"/>
    <property type="evidence" value="ECO:0007669"/>
    <property type="project" value="InterPro"/>
</dbReference>
<keyword evidence="4" id="KW-0560">Oxidoreductase</keyword>
<protein>
    <submittedName>
        <fullName evidence="5">FAD/NAD(P)-binding domain-containing protein</fullName>
    </submittedName>
</protein>
<evidence type="ECO:0000256" key="3">
    <source>
        <dbReference type="ARBA" id="ARBA00022827"/>
    </source>
</evidence>
<dbReference type="InterPro" id="IPR051209">
    <property type="entry name" value="FAD-bind_Monooxygenase_sf"/>
</dbReference>
<proteinExistence type="inferred from homology"/>
<dbReference type="AlphaFoldDB" id="A0A167WML9"/>
<gene>
    <name evidence="5" type="ORF">FIBSPDRAFT_966609</name>
</gene>
<reference evidence="5 6" key="1">
    <citation type="journal article" date="2016" name="Mol. Biol. Evol.">
        <title>Comparative Genomics of Early-Diverging Mushroom-Forming Fungi Provides Insights into the Origins of Lignocellulose Decay Capabilities.</title>
        <authorList>
            <person name="Nagy L.G."/>
            <person name="Riley R."/>
            <person name="Tritt A."/>
            <person name="Adam C."/>
            <person name="Daum C."/>
            <person name="Floudas D."/>
            <person name="Sun H."/>
            <person name="Yadav J.S."/>
            <person name="Pangilinan J."/>
            <person name="Larsson K.H."/>
            <person name="Matsuura K."/>
            <person name="Barry K."/>
            <person name="Labutti K."/>
            <person name="Kuo R."/>
            <person name="Ohm R.A."/>
            <person name="Bhattacharya S.S."/>
            <person name="Shirouzu T."/>
            <person name="Yoshinaga Y."/>
            <person name="Martin F.M."/>
            <person name="Grigoriev I.V."/>
            <person name="Hibbett D.S."/>
        </authorList>
    </citation>
    <scope>NUCLEOTIDE SEQUENCE [LARGE SCALE GENOMIC DNA]</scope>
    <source>
        <strain evidence="5 6">CBS 109695</strain>
    </source>
</reference>
<dbReference type="OrthoDB" id="74360at2759"/>
<dbReference type="Proteomes" id="UP000076532">
    <property type="component" value="Unassembled WGS sequence"/>
</dbReference>
<evidence type="ECO:0000256" key="1">
    <source>
        <dbReference type="ARBA" id="ARBA00010139"/>
    </source>
</evidence>
<dbReference type="PANTHER" id="PTHR42877">
    <property type="entry name" value="L-ORNITHINE N(5)-MONOOXYGENASE-RELATED"/>
    <property type="match status" value="1"/>
</dbReference>
<organism evidence="5 6">
    <name type="scientific">Athelia psychrophila</name>
    <dbReference type="NCBI Taxonomy" id="1759441"/>
    <lineage>
        <taxon>Eukaryota</taxon>
        <taxon>Fungi</taxon>
        <taxon>Dikarya</taxon>
        <taxon>Basidiomycota</taxon>
        <taxon>Agaricomycotina</taxon>
        <taxon>Agaricomycetes</taxon>
        <taxon>Agaricomycetidae</taxon>
        <taxon>Atheliales</taxon>
        <taxon>Atheliaceae</taxon>
        <taxon>Athelia</taxon>
    </lineage>
</organism>